<gene>
    <name evidence="6" type="ORF">HUE57_01915</name>
</gene>
<dbReference type="Gene3D" id="3.30.565.10">
    <property type="entry name" value="Histidine kinase-like ATPase, C-terminal domain"/>
    <property type="match status" value="1"/>
</dbReference>
<keyword evidence="7" id="KW-1185">Reference proteome</keyword>
<sequence>MHRTIDCLLTSRIAVSVSPLRRCRTSSTAFIRSPPERIDNEGVGLGLAISKRLVDAMQGRLDVSSREGEGSHFELEVVLPIAEQIDESGATERDESDRKLTILVVDDDSISRLAATTLLRQQGHEVYEAENGALAIEMVHQQSFEVVLMDVHMPVMDGISATRQIRTDSDAAIAALPIIGLTASVMNDERENYIKSGMDAVVDKPIVIASLTRTIRHCLRS</sequence>
<dbReference type="GO" id="GO:0004673">
    <property type="term" value="F:protein histidine kinase activity"/>
    <property type="evidence" value="ECO:0007669"/>
    <property type="project" value="UniProtKB-EC"/>
</dbReference>
<protein>
    <recommendedName>
        <fullName evidence="2">histidine kinase</fullName>
        <ecNumber evidence="2">2.7.13.3</ecNumber>
    </recommendedName>
</protein>
<evidence type="ECO:0000256" key="1">
    <source>
        <dbReference type="ARBA" id="ARBA00000085"/>
    </source>
</evidence>
<evidence type="ECO:0000256" key="2">
    <source>
        <dbReference type="ARBA" id="ARBA00012438"/>
    </source>
</evidence>
<comment type="catalytic activity">
    <reaction evidence="1">
        <text>ATP + protein L-histidine = ADP + protein N-phospho-L-histidine.</text>
        <dbReference type="EC" id="2.7.13.3"/>
    </reaction>
</comment>
<proteinExistence type="predicted"/>
<dbReference type="InterPro" id="IPR001789">
    <property type="entry name" value="Sig_transdc_resp-reg_receiver"/>
</dbReference>
<feature type="domain" description="Response regulatory" evidence="5">
    <location>
        <begin position="101"/>
        <end position="219"/>
    </location>
</feature>
<dbReference type="EMBL" id="CP054491">
    <property type="protein sequence ID" value="QKQ25182.1"/>
    <property type="molecule type" value="Genomic_DNA"/>
</dbReference>
<dbReference type="InterPro" id="IPR036890">
    <property type="entry name" value="HATPase_C_sf"/>
</dbReference>
<dbReference type="PRINTS" id="PR00344">
    <property type="entry name" value="BCTRLSENSOR"/>
</dbReference>
<keyword evidence="3 4" id="KW-0597">Phosphoprotein</keyword>
<dbReference type="EC" id="2.7.13.3" evidence="2"/>
<dbReference type="CDD" id="cd17546">
    <property type="entry name" value="REC_hyHK_CKI1_RcsC-like"/>
    <property type="match status" value="1"/>
</dbReference>
<reference evidence="6 7" key="1">
    <citation type="submission" date="2020-05" db="EMBL/GenBank/DDBJ databases">
        <title>Horizontal transmission and recombination maintain forever young bacterial symbiont genomes.</title>
        <authorList>
            <person name="Russell S.L."/>
            <person name="Pepper-Tunick E."/>
            <person name="Svedberg J."/>
            <person name="Byrne A."/>
            <person name="Ruelas Castillo J."/>
            <person name="Vollmers C."/>
            <person name="Beinart R.A."/>
            <person name="Corbett-Detig R."/>
        </authorList>
    </citation>
    <scope>NUCLEOTIDE SEQUENCE [LARGE SCALE GENOMIC DNA]</scope>
    <source>
        <strain evidence="6">Santa_Monica_outfall</strain>
    </source>
</reference>
<dbReference type="InterPro" id="IPR011006">
    <property type="entry name" value="CheY-like_superfamily"/>
</dbReference>
<dbReference type="Gene3D" id="3.40.50.2300">
    <property type="match status" value="1"/>
</dbReference>
<organism evidence="6 7">
    <name type="scientific">Candidatus Reidiella endopervernicosa</name>
    <dbReference type="NCBI Taxonomy" id="2738883"/>
    <lineage>
        <taxon>Bacteria</taxon>
        <taxon>Pseudomonadati</taxon>
        <taxon>Pseudomonadota</taxon>
        <taxon>Gammaproteobacteria</taxon>
        <taxon>Candidatus Reidiella</taxon>
    </lineage>
</organism>
<evidence type="ECO:0000313" key="6">
    <source>
        <dbReference type="EMBL" id="QKQ25182.1"/>
    </source>
</evidence>
<dbReference type="Pfam" id="PF02518">
    <property type="entry name" value="HATPase_c"/>
    <property type="match status" value="1"/>
</dbReference>
<dbReference type="PANTHER" id="PTHR45339:SF3">
    <property type="entry name" value="HISTIDINE KINASE"/>
    <property type="match status" value="1"/>
</dbReference>
<evidence type="ECO:0000256" key="4">
    <source>
        <dbReference type="PROSITE-ProRule" id="PRU00169"/>
    </source>
</evidence>
<dbReference type="GO" id="GO:0000160">
    <property type="term" value="P:phosphorelay signal transduction system"/>
    <property type="evidence" value="ECO:0007669"/>
    <property type="project" value="UniProtKB-KW"/>
</dbReference>
<dbReference type="Pfam" id="PF00072">
    <property type="entry name" value="Response_reg"/>
    <property type="match status" value="1"/>
</dbReference>
<dbReference type="AlphaFoldDB" id="A0A6N0HRZ3"/>
<dbReference type="Proteomes" id="UP000509658">
    <property type="component" value="Chromosome"/>
</dbReference>
<accession>A0A6N0HRZ3</accession>
<dbReference type="SUPFAM" id="SSF55874">
    <property type="entry name" value="ATPase domain of HSP90 chaperone/DNA topoisomerase II/histidine kinase"/>
    <property type="match status" value="1"/>
</dbReference>
<evidence type="ECO:0000313" key="7">
    <source>
        <dbReference type="Proteomes" id="UP000509658"/>
    </source>
</evidence>
<dbReference type="PROSITE" id="PS50110">
    <property type="entry name" value="RESPONSE_REGULATORY"/>
    <property type="match status" value="1"/>
</dbReference>
<dbReference type="KEGG" id="rev:HUE57_01915"/>
<evidence type="ECO:0000256" key="3">
    <source>
        <dbReference type="ARBA" id="ARBA00022553"/>
    </source>
</evidence>
<dbReference type="RefSeq" id="WP_078484822.1">
    <property type="nucleotide sequence ID" value="NZ_CP054491.1"/>
</dbReference>
<dbReference type="SUPFAM" id="SSF52172">
    <property type="entry name" value="CheY-like"/>
    <property type="match status" value="1"/>
</dbReference>
<dbReference type="PANTHER" id="PTHR45339">
    <property type="entry name" value="HYBRID SIGNAL TRANSDUCTION HISTIDINE KINASE J"/>
    <property type="match status" value="1"/>
</dbReference>
<dbReference type="InterPro" id="IPR003594">
    <property type="entry name" value="HATPase_dom"/>
</dbReference>
<feature type="modified residue" description="4-aspartylphosphate" evidence="4">
    <location>
        <position position="150"/>
    </location>
</feature>
<dbReference type="SMART" id="SM00448">
    <property type="entry name" value="REC"/>
    <property type="match status" value="1"/>
</dbReference>
<dbReference type="InterPro" id="IPR004358">
    <property type="entry name" value="Sig_transdc_His_kin-like_C"/>
</dbReference>
<evidence type="ECO:0000259" key="5">
    <source>
        <dbReference type="PROSITE" id="PS50110"/>
    </source>
</evidence>
<name>A0A6N0HRZ3_9GAMM</name>